<dbReference type="PRINTS" id="PR00237">
    <property type="entry name" value="GPCRRHODOPSN"/>
</dbReference>
<dbReference type="GO" id="GO:0016020">
    <property type="term" value="C:membrane"/>
    <property type="evidence" value="ECO:0007669"/>
    <property type="project" value="UniProtKB-SubCell"/>
</dbReference>
<evidence type="ECO:0000313" key="11">
    <source>
        <dbReference type="EMBL" id="CAC5370169.1"/>
    </source>
</evidence>
<keyword evidence="6 8" id="KW-0675">Receptor</keyword>
<feature type="transmembrane region" description="Helical" evidence="9">
    <location>
        <begin position="55"/>
        <end position="73"/>
    </location>
</feature>
<organism evidence="11 12">
    <name type="scientific">Mytilus coruscus</name>
    <name type="common">Sea mussel</name>
    <dbReference type="NCBI Taxonomy" id="42192"/>
    <lineage>
        <taxon>Eukaryota</taxon>
        <taxon>Metazoa</taxon>
        <taxon>Spiralia</taxon>
        <taxon>Lophotrochozoa</taxon>
        <taxon>Mollusca</taxon>
        <taxon>Bivalvia</taxon>
        <taxon>Autobranchia</taxon>
        <taxon>Pteriomorphia</taxon>
        <taxon>Mytilida</taxon>
        <taxon>Mytiloidea</taxon>
        <taxon>Mytilidae</taxon>
        <taxon>Mytilinae</taxon>
        <taxon>Mytilus</taxon>
    </lineage>
</organism>
<keyword evidence="3 9" id="KW-1133">Transmembrane helix</keyword>
<accession>A0A6J8ALL0</accession>
<evidence type="ECO:0000256" key="5">
    <source>
        <dbReference type="ARBA" id="ARBA00023136"/>
    </source>
</evidence>
<evidence type="ECO:0000259" key="10">
    <source>
        <dbReference type="PROSITE" id="PS50262"/>
    </source>
</evidence>
<dbReference type="InterPro" id="IPR017452">
    <property type="entry name" value="GPCR_Rhodpsn_7TM"/>
</dbReference>
<comment type="similarity">
    <text evidence="8">Belongs to the G-protein coupled receptor 1 family.</text>
</comment>
<feature type="transmembrane region" description="Helical" evidence="9">
    <location>
        <begin position="134"/>
        <end position="156"/>
    </location>
</feature>
<keyword evidence="2 8" id="KW-0812">Transmembrane</keyword>
<dbReference type="PANTHER" id="PTHR24238">
    <property type="entry name" value="G-PROTEIN COUPLED RECEPTOR"/>
    <property type="match status" value="1"/>
</dbReference>
<dbReference type="PROSITE" id="PS50262">
    <property type="entry name" value="G_PROTEIN_RECEP_F1_2"/>
    <property type="match status" value="1"/>
</dbReference>
<evidence type="ECO:0000313" key="12">
    <source>
        <dbReference type="Proteomes" id="UP000507470"/>
    </source>
</evidence>
<dbReference type="InterPro" id="IPR000276">
    <property type="entry name" value="GPCR_Rhodpsn"/>
</dbReference>
<dbReference type="Gene3D" id="1.20.1070.10">
    <property type="entry name" value="Rhodopsin 7-helix transmembrane proteins"/>
    <property type="match status" value="1"/>
</dbReference>
<dbReference type="EMBL" id="CACVKT020001654">
    <property type="protein sequence ID" value="CAC5370169.1"/>
    <property type="molecule type" value="Genomic_DNA"/>
</dbReference>
<evidence type="ECO:0000256" key="8">
    <source>
        <dbReference type="RuleBase" id="RU000688"/>
    </source>
</evidence>
<dbReference type="PANTHER" id="PTHR24238:SF47">
    <property type="entry name" value="ECDYSTEROIDS_DOPAMINE RECEPTOR-RELATED"/>
    <property type="match status" value="1"/>
</dbReference>
<dbReference type="AlphaFoldDB" id="A0A6J8ALL0"/>
<feature type="transmembrane region" description="Helical" evidence="9">
    <location>
        <begin position="22"/>
        <end position="43"/>
    </location>
</feature>
<dbReference type="CDD" id="cd00637">
    <property type="entry name" value="7tm_classA_rhodopsin-like"/>
    <property type="match status" value="1"/>
</dbReference>
<dbReference type="GO" id="GO:0004930">
    <property type="term" value="F:G protein-coupled receptor activity"/>
    <property type="evidence" value="ECO:0007669"/>
    <property type="project" value="UniProtKB-KW"/>
</dbReference>
<keyword evidence="4 8" id="KW-0297">G-protein coupled receptor</keyword>
<keyword evidence="7 8" id="KW-0807">Transducer</keyword>
<dbReference type="SUPFAM" id="SSF81321">
    <property type="entry name" value="Family A G protein-coupled receptor-like"/>
    <property type="match status" value="1"/>
</dbReference>
<sequence length="342" mass="40044">MDDNEIRERINDKEIHKLLAPIVYLVVLMVIGIPGNLIVLIIYRQRYSKSVYRTIIWNLAMTDFLFCTLTFPFNIGRLIRYFTFYELWVCKAFTTLIVFFIMYSSHLLVTLAFHRFRQVCMPLRKQVTTENVKYWIIGSFLLAVFLDIPECVLQPLDEQTLKDGNDTVTGYVCAVSFKNNIYAEVYNGFLTFLFSLYATILFVLYIIIGRKMYLQRRMRQETMHSPSHADELSSKITKIAVTVSAVFALSYLPLFVLKLVAGKFDQQKLNTSAFAALKIFERSYAFNHVANPFIYAFFDNRFRQQFKVLIMTIFCRGRTQTESYQEERNVTRMRETSSTTAS</sequence>
<protein>
    <recommendedName>
        <fullName evidence="10">G-protein coupled receptors family 1 profile domain-containing protein</fullName>
    </recommendedName>
</protein>
<evidence type="ECO:0000256" key="6">
    <source>
        <dbReference type="ARBA" id="ARBA00023170"/>
    </source>
</evidence>
<evidence type="ECO:0000256" key="1">
    <source>
        <dbReference type="ARBA" id="ARBA00004141"/>
    </source>
</evidence>
<gene>
    <name evidence="11" type="ORF">MCOR_9112</name>
</gene>
<feature type="domain" description="G-protein coupled receptors family 1 profile" evidence="10">
    <location>
        <begin position="35"/>
        <end position="295"/>
    </location>
</feature>
<dbReference type="Proteomes" id="UP000507470">
    <property type="component" value="Unassembled WGS sequence"/>
</dbReference>
<evidence type="ECO:0000256" key="2">
    <source>
        <dbReference type="ARBA" id="ARBA00022692"/>
    </source>
</evidence>
<evidence type="ECO:0000256" key="9">
    <source>
        <dbReference type="SAM" id="Phobius"/>
    </source>
</evidence>
<dbReference type="Pfam" id="PF00001">
    <property type="entry name" value="7tm_1"/>
    <property type="match status" value="1"/>
</dbReference>
<comment type="subcellular location">
    <subcellularLocation>
        <location evidence="1">Membrane</location>
        <topology evidence="1">Multi-pass membrane protein</topology>
    </subcellularLocation>
</comment>
<evidence type="ECO:0000256" key="4">
    <source>
        <dbReference type="ARBA" id="ARBA00023040"/>
    </source>
</evidence>
<keyword evidence="12" id="KW-1185">Reference proteome</keyword>
<proteinExistence type="inferred from homology"/>
<feature type="transmembrane region" description="Helical" evidence="9">
    <location>
        <begin position="239"/>
        <end position="261"/>
    </location>
</feature>
<feature type="transmembrane region" description="Helical" evidence="9">
    <location>
        <begin position="185"/>
        <end position="208"/>
    </location>
</feature>
<name>A0A6J8ALL0_MYTCO</name>
<feature type="transmembrane region" description="Helical" evidence="9">
    <location>
        <begin position="93"/>
        <end position="113"/>
    </location>
</feature>
<keyword evidence="5 9" id="KW-0472">Membrane</keyword>
<evidence type="ECO:0000256" key="7">
    <source>
        <dbReference type="ARBA" id="ARBA00023224"/>
    </source>
</evidence>
<evidence type="ECO:0000256" key="3">
    <source>
        <dbReference type="ARBA" id="ARBA00022989"/>
    </source>
</evidence>
<reference evidence="11 12" key="1">
    <citation type="submission" date="2020-06" db="EMBL/GenBank/DDBJ databases">
        <authorList>
            <person name="Li R."/>
            <person name="Bekaert M."/>
        </authorList>
    </citation>
    <scope>NUCLEOTIDE SEQUENCE [LARGE SCALE GENOMIC DNA]</scope>
    <source>
        <strain evidence="12">wild</strain>
    </source>
</reference>
<dbReference type="OrthoDB" id="6058642at2759"/>
<dbReference type="PROSITE" id="PS00237">
    <property type="entry name" value="G_PROTEIN_RECEP_F1_1"/>
    <property type="match status" value="1"/>
</dbReference>